<dbReference type="GO" id="GO:0016020">
    <property type="term" value="C:membrane"/>
    <property type="evidence" value="ECO:0007669"/>
    <property type="project" value="GOC"/>
</dbReference>
<organism evidence="5 6">
    <name type="scientific">Syntrophorhabdus aromaticivorans</name>
    <dbReference type="NCBI Taxonomy" id="328301"/>
    <lineage>
        <taxon>Bacteria</taxon>
        <taxon>Pseudomonadati</taxon>
        <taxon>Thermodesulfobacteriota</taxon>
        <taxon>Syntrophorhabdia</taxon>
        <taxon>Syntrophorhabdales</taxon>
        <taxon>Syntrophorhabdaceae</taxon>
        <taxon>Syntrophorhabdus</taxon>
    </lineage>
</organism>
<dbReference type="Pfam" id="PF00535">
    <property type="entry name" value="Glycos_transf_2"/>
    <property type="match status" value="1"/>
</dbReference>
<dbReference type="InterPro" id="IPR039528">
    <property type="entry name" value="DPM1-like"/>
</dbReference>
<dbReference type="PANTHER" id="PTHR43398">
    <property type="entry name" value="DOLICHOL-PHOSPHATE MANNOSYLTRANSFERASE SUBUNIT 1"/>
    <property type="match status" value="1"/>
</dbReference>
<evidence type="ECO:0000313" key="5">
    <source>
        <dbReference type="EMBL" id="NLW35005.1"/>
    </source>
</evidence>
<dbReference type="InterPro" id="IPR001173">
    <property type="entry name" value="Glyco_trans_2-like"/>
</dbReference>
<proteinExistence type="inferred from homology"/>
<evidence type="ECO:0000256" key="1">
    <source>
        <dbReference type="ARBA" id="ARBA00006739"/>
    </source>
</evidence>
<dbReference type="GO" id="GO:0009247">
    <property type="term" value="P:glycolipid biosynthetic process"/>
    <property type="evidence" value="ECO:0007669"/>
    <property type="project" value="TreeGrafter"/>
</dbReference>
<reference evidence="5" key="1">
    <citation type="journal article" date="2020" name="Biotechnol. Biofuels">
        <title>New insights from the biogas microbiome by comprehensive genome-resolved metagenomics of nearly 1600 species originating from multiple anaerobic digesters.</title>
        <authorList>
            <person name="Campanaro S."/>
            <person name="Treu L."/>
            <person name="Rodriguez-R L.M."/>
            <person name="Kovalovszki A."/>
            <person name="Ziels R.M."/>
            <person name="Maus I."/>
            <person name="Zhu X."/>
            <person name="Kougias P.G."/>
            <person name="Basile A."/>
            <person name="Luo G."/>
            <person name="Schluter A."/>
            <person name="Konstantinidis K.T."/>
            <person name="Angelidaki I."/>
        </authorList>
    </citation>
    <scope>NUCLEOTIDE SEQUENCE</scope>
    <source>
        <strain evidence="5">AS06rmzACSIP_7</strain>
    </source>
</reference>
<evidence type="ECO:0000259" key="4">
    <source>
        <dbReference type="Pfam" id="PF00535"/>
    </source>
</evidence>
<gene>
    <name evidence="5" type="ORF">GXY80_05915</name>
</gene>
<reference evidence="5" key="2">
    <citation type="submission" date="2020-01" db="EMBL/GenBank/DDBJ databases">
        <authorList>
            <person name="Campanaro S."/>
        </authorList>
    </citation>
    <scope>NUCLEOTIDE SEQUENCE</scope>
    <source>
        <strain evidence="5">AS06rmzACSIP_7</strain>
    </source>
</reference>
<dbReference type="InterPro" id="IPR029044">
    <property type="entry name" value="Nucleotide-diphossugar_trans"/>
</dbReference>
<evidence type="ECO:0000256" key="2">
    <source>
        <dbReference type="ARBA" id="ARBA00022676"/>
    </source>
</evidence>
<dbReference type="CDD" id="cd06442">
    <property type="entry name" value="DPM1_like"/>
    <property type="match status" value="1"/>
</dbReference>
<feature type="domain" description="Glycosyltransferase 2-like" evidence="4">
    <location>
        <begin position="5"/>
        <end position="169"/>
    </location>
</feature>
<protein>
    <submittedName>
        <fullName evidence="5">Polyprenol monophosphomannose synthase</fullName>
    </submittedName>
</protein>
<dbReference type="STRING" id="909663.GCA_000512235_02763"/>
<dbReference type="SUPFAM" id="SSF53448">
    <property type="entry name" value="Nucleotide-diphospho-sugar transferases"/>
    <property type="match status" value="1"/>
</dbReference>
<evidence type="ECO:0000313" key="6">
    <source>
        <dbReference type="Proteomes" id="UP000777265"/>
    </source>
</evidence>
<keyword evidence="2" id="KW-0328">Glycosyltransferase</keyword>
<dbReference type="AlphaFoldDB" id="A0A351U0T9"/>
<dbReference type="EMBL" id="JAAYEE010000099">
    <property type="protein sequence ID" value="NLW35005.1"/>
    <property type="molecule type" value="Genomic_DNA"/>
</dbReference>
<sequence>MKAYIVIPTYNESYNIEPLVNQILAAHPDFNILIVDDNSPDGTGVIADTISARDPRVRVHHRPRKTGLGTAYVEGFKKAMADGADLIFEMDADFSHDVKYLKDFLTAAQTADLVIGSRYINGVRVEGWRFRRLLLSKLANMYVSYIMVKPVWDFTAGFRCYRREVLETIGLDKVRSDGYAFQIELTYLTFKHGFAVTEIPITFKERQHGVSKISRNVAMEAFWLTLRCHAPIMEIIKHLSFIFKDYTQFVETNYRCQVRHG</sequence>
<name>A0A351U0T9_9BACT</name>
<dbReference type="PANTHER" id="PTHR43398:SF1">
    <property type="entry name" value="DOLICHOL-PHOSPHATE MANNOSYLTRANSFERASE SUBUNIT 1"/>
    <property type="match status" value="1"/>
</dbReference>
<comment type="similarity">
    <text evidence="1">Belongs to the glycosyltransferase 2 family.</text>
</comment>
<dbReference type="Proteomes" id="UP000777265">
    <property type="component" value="Unassembled WGS sequence"/>
</dbReference>
<keyword evidence="3" id="KW-0808">Transferase</keyword>
<dbReference type="Gene3D" id="3.90.550.10">
    <property type="entry name" value="Spore Coat Polysaccharide Biosynthesis Protein SpsA, Chain A"/>
    <property type="match status" value="1"/>
</dbReference>
<evidence type="ECO:0000256" key="3">
    <source>
        <dbReference type="ARBA" id="ARBA00022679"/>
    </source>
</evidence>
<dbReference type="GO" id="GO:0004582">
    <property type="term" value="F:dolichyl-phosphate beta-D-mannosyltransferase activity"/>
    <property type="evidence" value="ECO:0007669"/>
    <property type="project" value="InterPro"/>
</dbReference>
<accession>A0A351U0T9</accession>
<comment type="caution">
    <text evidence="5">The sequence shown here is derived from an EMBL/GenBank/DDBJ whole genome shotgun (WGS) entry which is preliminary data.</text>
</comment>
<dbReference type="FunFam" id="3.90.550.10:FF:000122">
    <property type="entry name" value="Dolichol-phosphate mannosyltransferase subunit 1"/>
    <property type="match status" value="1"/>
</dbReference>